<dbReference type="OrthoDB" id="237820at2"/>
<dbReference type="PATRIC" id="fig|1157951.4.peg.3620"/>
<protein>
    <recommendedName>
        <fullName evidence="1">DUF2169 domain-containing protein</fullName>
    </recommendedName>
</protein>
<dbReference type="Proteomes" id="UP000005012">
    <property type="component" value="Chromosome"/>
</dbReference>
<dbReference type="Pfam" id="PF09937">
    <property type="entry name" value="DUF2169"/>
    <property type="match status" value="1"/>
</dbReference>
<name>A0A140NPK8_PROSM</name>
<dbReference type="KEGG" id="psi:S70_18065"/>
<accession>A0A140NPK8</accession>
<reference evidence="2 3" key="1">
    <citation type="journal article" date="2012" name="J. Bacteriol.">
        <title>Complete Genome Sequence of Providencia stuartii Clinical Isolate MRSN 2154.</title>
        <authorList>
            <person name="Clifford R.J."/>
            <person name="Hang J."/>
            <person name="Riley M.C."/>
            <person name="Onmus-Leone F."/>
            <person name="Kuschner R.A."/>
            <person name="Lesho E.P."/>
            <person name="Waterman P.E."/>
        </authorList>
    </citation>
    <scope>NUCLEOTIDE SEQUENCE [LARGE SCALE GENOMIC DNA]</scope>
    <source>
        <strain evidence="2 3">MRSN 2154</strain>
    </source>
</reference>
<evidence type="ECO:0000259" key="1">
    <source>
        <dbReference type="Pfam" id="PF09937"/>
    </source>
</evidence>
<dbReference type="GeneID" id="93519858"/>
<dbReference type="EMBL" id="CP003488">
    <property type="protein sequence ID" value="AFH95419.1"/>
    <property type="molecule type" value="Genomic_DNA"/>
</dbReference>
<evidence type="ECO:0000313" key="3">
    <source>
        <dbReference type="Proteomes" id="UP000005012"/>
    </source>
</evidence>
<dbReference type="InterPro" id="IPR018683">
    <property type="entry name" value="DUF2169"/>
</dbReference>
<dbReference type="RefSeq" id="WP_004918554.1">
    <property type="nucleotide sequence ID" value="NC_017731.1"/>
</dbReference>
<gene>
    <name evidence="2" type="ordered locus">S70_18065</name>
</gene>
<reference evidence="3" key="2">
    <citation type="submission" date="2012-04" db="EMBL/GenBank/DDBJ databases">
        <title>Complete genome sequence of Providencia stuartii clinical isolate MRSN 2154.</title>
        <authorList>
            <person name="Clifford R.J."/>
            <person name="Hang J."/>
            <person name="Riley M.C."/>
            <person name="Onmus-Leone F."/>
            <person name="Kuschner R.A."/>
            <person name="Lesho E.P."/>
            <person name="Waterman P.E."/>
        </authorList>
    </citation>
    <scope>NUCLEOTIDE SEQUENCE [LARGE SCALE GENOMIC DNA]</scope>
    <source>
        <strain evidence="3">MRSN 2154</strain>
    </source>
</reference>
<organism evidence="2 3">
    <name type="scientific">Providencia stuartii (strain MRSN 2154)</name>
    <dbReference type="NCBI Taxonomy" id="1157951"/>
    <lineage>
        <taxon>Bacteria</taxon>
        <taxon>Pseudomonadati</taxon>
        <taxon>Pseudomonadota</taxon>
        <taxon>Gammaproteobacteria</taxon>
        <taxon>Enterobacterales</taxon>
        <taxon>Morganellaceae</taxon>
        <taxon>Providencia</taxon>
    </lineage>
</organism>
<dbReference type="HOGENOM" id="CLU_045796_1_0_6"/>
<proteinExistence type="predicted"/>
<evidence type="ECO:0000313" key="2">
    <source>
        <dbReference type="EMBL" id="AFH95419.1"/>
    </source>
</evidence>
<feature type="domain" description="DUF2169" evidence="1">
    <location>
        <begin position="23"/>
        <end position="366"/>
    </location>
</feature>
<dbReference type="AlphaFoldDB" id="A0A140NPK8"/>
<sequence>MEFRNLTPFSVLNYKMLNVEDIEHHVIAMKVGYALVPTENKGEYVPSLLTDLNFEFEDQFISKPNSSSVLVESDLAPFKPHCDVLINGIAYAPDNTPAESITVSFTMTSRDNKVLIEKSLRCFGARQFVLDEKSGEWKLTSPSPIRQLPIDYRYAFGGECKVYENEKLAKPIPDEALFPEALRAEHPEKDFAPIAHSTYEYNPLGQGFITPWYQQSKEITVLPAPQIESLEYPITTEWLTSQLNNELQQNPVAGFGAIGRAWLPRRLLAGTYDETWLNQRHPYLPSDFDFGYWNCAPIDQQITYPKTDFSLILKNLTPSGELNTTLPGHRPFVLLRMLNGLFIPLHLNLDTLLIDTEKLQLSLTYRLMFEADLPIRVCEARFEMDPNAPLVRLAETQEELNHG</sequence>